<dbReference type="KEGG" id="cam:101497657"/>
<evidence type="ECO:0000256" key="3">
    <source>
        <dbReference type="ARBA" id="ARBA00023288"/>
    </source>
</evidence>
<keyword evidence="8" id="KW-1185">Reference proteome</keyword>
<reference evidence="9" key="2">
    <citation type="submission" date="2025-08" db="UniProtKB">
        <authorList>
            <consortium name="RefSeq"/>
        </authorList>
    </citation>
    <scope>IDENTIFICATION</scope>
    <source>
        <tissue evidence="9">Etiolated seedlings</tissue>
    </source>
</reference>
<sequence length="119" mass="13158">MDAKPSSEPLKYQTWFLKVSIHCEGCRRKVKKVLKSIDGVFTATIDSQQQKVTVTGNVGVETLLRKLVRAGKHAEVWPENISGNNNGNKKKNNKNEASEAQSLQNKGTEIATTKSETES</sequence>
<feature type="compositionally biased region" description="Polar residues" evidence="6">
    <location>
        <begin position="98"/>
        <end position="119"/>
    </location>
</feature>
<organism evidence="8 9">
    <name type="scientific">Cicer arietinum</name>
    <name type="common">Chickpea</name>
    <name type="synonym">Garbanzo</name>
    <dbReference type="NCBI Taxonomy" id="3827"/>
    <lineage>
        <taxon>Eukaryota</taxon>
        <taxon>Viridiplantae</taxon>
        <taxon>Streptophyta</taxon>
        <taxon>Embryophyta</taxon>
        <taxon>Tracheophyta</taxon>
        <taxon>Spermatophyta</taxon>
        <taxon>Magnoliopsida</taxon>
        <taxon>eudicotyledons</taxon>
        <taxon>Gunneridae</taxon>
        <taxon>Pentapetalae</taxon>
        <taxon>rosids</taxon>
        <taxon>fabids</taxon>
        <taxon>Fabales</taxon>
        <taxon>Fabaceae</taxon>
        <taxon>Papilionoideae</taxon>
        <taxon>50 kb inversion clade</taxon>
        <taxon>NPAAA clade</taxon>
        <taxon>Hologalegina</taxon>
        <taxon>IRL clade</taxon>
        <taxon>Cicereae</taxon>
        <taxon>Cicer</taxon>
    </lineage>
</organism>
<keyword evidence="4" id="KW-0636">Prenylation</keyword>
<dbReference type="PANTHER" id="PTHR45868:SF86">
    <property type="entry name" value="HMA DOMAIN-CONTAINING PROTEIN"/>
    <property type="match status" value="1"/>
</dbReference>
<dbReference type="Gene3D" id="3.30.70.100">
    <property type="match status" value="1"/>
</dbReference>
<dbReference type="SUPFAM" id="SSF55008">
    <property type="entry name" value="HMA, heavy metal-associated domain"/>
    <property type="match status" value="1"/>
</dbReference>
<gene>
    <name evidence="9" type="primary">LOC101497657</name>
</gene>
<evidence type="ECO:0000256" key="1">
    <source>
        <dbReference type="ARBA" id="ARBA00022481"/>
    </source>
</evidence>
<dbReference type="FunFam" id="3.30.70.100:FF:000008">
    <property type="entry name" value="Copper transport protein ATOX1"/>
    <property type="match status" value="1"/>
</dbReference>
<dbReference type="PROSITE" id="PS50846">
    <property type="entry name" value="HMA_2"/>
    <property type="match status" value="1"/>
</dbReference>
<dbReference type="Proteomes" id="UP000087171">
    <property type="component" value="Chromosome Ca1"/>
</dbReference>
<dbReference type="InterPro" id="IPR036163">
    <property type="entry name" value="HMA_dom_sf"/>
</dbReference>
<feature type="region of interest" description="Disordered" evidence="6">
    <location>
        <begin position="78"/>
        <end position="119"/>
    </location>
</feature>
<keyword evidence="2" id="KW-0479">Metal-binding</keyword>
<dbReference type="RefSeq" id="XP_004487875.1">
    <property type="nucleotide sequence ID" value="XM_004487818.3"/>
</dbReference>
<dbReference type="Pfam" id="PF00403">
    <property type="entry name" value="HMA"/>
    <property type="match status" value="1"/>
</dbReference>
<comment type="similarity">
    <text evidence="5">Belongs to the HIPP family.</text>
</comment>
<protein>
    <submittedName>
        <fullName evidence="9">Heavy metal-associated isoprenylated plant protein 36-like</fullName>
    </submittedName>
</protein>
<dbReference type="PaxDb" id="3827-XP_004487875.1"/>
<dbReference type="GeneID" id="101497657"/>
<evidence type="ECO:0000259" key="7">
    <source>
        <dbReference type="PROSITE" id="PS50846"/>
    </source>
</evidence>
<dbReference type="PANTHER" id="PTHR45868">
    <property type="entry name" value="HEAVY METAL-ASSOCIATED ISOPRENYLATED PLANT PROTEIN 33-RELATED"/>
    <property type="match status" value="1"/>
</dbReference>
<keyword evidence="1" id="KW-0488">Methylation</keyword>
<dbReference type="InterPro" id="IPR006121">
    <property type="entry name" value="HMA_dom"/>
</dbReference>
<evidence type="ECO:0000313" key="9">
    <source>
        <dbReference type="RefSeq" id="XP_004487875.1"/>
    </source>
</evidence>
<dbReference type="eggNOG" id="KOG1603">
    <property type="taxonomic scope" value="Eukaryota"/>
</dbReference>
<evidence type="ECO:0000256" key="2">
    <source>
        <dbReference type="ARBA" id="ARBA00022723"/>
    </source>
</evidence>
<reference evidence="8" key="1">
    <citation type="journal article" date="2013" name="Nat. Biotechnol.">
        <title>Draft genome sequence of chickpea (Cicer arietinum) provides a resource for trait improvement.</title>
        <authorList>
            <person name="Varshney R.K."/>
            <person name="Song C."/>
            <person name="Saxena R.K."/>
            <person name="Azam S."/>
            <person name="Yu S."/>
            <person name="Sharpe A.G."/>
            <person name="Cannon S."/>
            <person name="Baek J."/>
            <person name="Rosen B.D."/>
            <person name="Tar'an B."/>
            <person name="Millan T."/>
            <person name="Zhang X."/>
            <person name="Ramsay L.D."/>
            <person name="Iwata A."/>
            <person name="Wang Y."/>
            <person name="Nelson W."/>
            <person name="Farmer A.D."/>
            <person name="Gaur P.M."/>
            <person name="Soderlund C."/>
            <person name="Penmetsa R.V."/>
            <person name="Xu C."/>
            <person name="Bharti A.K."/>
            <person name="He W."/>
            <person name="Winter P."/>
            <person name="Zhao S."/>
            <person name="Hane J.K."/>
            <person name="Carrasquilla-Garcia N."/>
            <person name="Condie J.A."/>
            <person name="Upadhyaya H.D."/>
            <person name="Luo M.C."/>
            <person name="Thudi M."/>
            <person name="Gowda C.L."/>
            <person name="Singh N.P."/>
            <person name="Lichtenzveig J."/>
            <person name="Gali K.K."/>
            <person name="Rubio J."/>
            <person name="Nadarajan N."/>
            <person name="Dolezel J."/>
            <person name="Bansal K.C."/>
            <person name="Xu X."/>
            <person name="Edwards D."/>
            <person name="Zhang G."/>
            <person name="Kahl G."/>
            <person name="Gil J."/>
            <person name="Singh K.B."/>
            <person name="Datta S.K."/>
            <person name="Jackson S.A."/>
            <person name="Wang J."/>
            <person name="Cook D.R."/>
        </authorList>
    </citation>
    <scope>NUCLEOTIDE SEQUENCE [LARGE SCALE GENOMIC DNA]</scope>
    <source>
        <strain evidence="8">cv. CDC Frontier</strain>
    </source>
</reference>
<name>A0A1S2XE11_CICAR</name>
<accession>A0A1S2XE11</accession>
<keyword evidence="3" id="KW-0449">Lipoprotein</keyword>
<dbReference type="AlphaFoldDB" id="A0A1S2XE11"/>
<feature type="domain" description="HMA" evidence="7">
    <location>
        <begin position="12"/>
        <end position="75"/>
    </location>
</feature>
<proteinExistence type="inferred from homology"/>
<evidence type="ECO:0000256" key="5">
    <source>
        <dbReference type="ARBA" id="ARBA00024045"/>
    </source>
</evidence>
<evidence type="ECO:0000256" key="6">
    <source>
        <dbReference type="SAM" id="MobiDB-lite"/>
    </source>
</evidence>
<dbReference type="CDD" id="cd00371">
    <property type="entry name" value="HMA"/>
    <property type="match status" value="1"/>
</dbReference>
<dbReference type="OrthoDB" id="689350at2759"/>
<evidence type="ECO:0000313" key="8">
    <source>
        <dbReference type="Proteomes" id="UP000087171"/>
    </source>
</evidence>
<evidence type="ECO:0000256" key="4">
    <source>
        <dbReference type="ARBA" id="ARBA00023289"/>
    </source>
</evidence>
<dbReference type="GO" id="GO:0046872">
    <property type="term" value="F:metal ion binding"/>
    <property type="evidence" value="ECO:0007669"/>
    <property type="project" value="UniProtKB-KW"/>
</dbReference>
<dbReference type="STRING" id="3827.A0A1S2XE11"/>